<dbReference type="InterPro" id="IPR008042">
    <property type="entry name" value="Retrotrans_Pao"/>
</dbReference>
<comment type="caution">
    <text evidence="1">The sequence shown here is derived from an EMBL/GenBank/DDBJ whole genome shotgun (WGS) entry which is preliminary data.</text>
</comment>
<dbReference type="Proteomes" id="UP000252519">
    <property type="component" value="Unassembled WGS sequence"/>
</dbReference>
<dbReference type="AlphaFoldDB" id="A0A368FV05"/>
<accession>A0A368FV05</accession>
<reference evidence="1 2" key="1">
    <citation type="submission" date="2014-10" db="EMBL/GenBank/DDBJ databases">
        <title>Draft genome of the hookworm Ancylostoma caninum.</title>
        <authorList>
            <person name="Mitreva M."/>
        </authorList>
    </citation>
    <scope>NUCLEOTIDE SEQUENCE [LARGE SCALE GENOMIC DNA]</scope>
    <source>
        <strain evidence="1 2">Baltimore</strain>
    </source>
</reference>
<dbReference type="OrthoDB" id="5855725at2759"/>
<evidence type="ECO:0000313" key="1">
    <source>
        <dbReference type="EMBL" id="RCN35308.1"/>
    </source>
</evidence>
<dbReference type="EMBL" id="JOJR01000678">
    <property type="protein sequence ID" value="RCN35308.1"/>
    <property type="molecule type" value="Genomic_DNA"/>
</dbReference>
<keyword evidence="2" id="KW-1185">Reference proteome</keyword>
<dbReference type="Pfam" id="PF05380">
    <property type="entry name" value="Peptidase_A17"/>
    <property type="match status" value="1"/>
</dbReference>
<name>A0A368FV05_ANCCA</name>
<evidence type="ECO:0000313" key="2">
    <source>
        <dbReference type="Proteomes" id="UP000252519"/>
    </source>
</evidence>
<protein>
    <submittedName>
        <fullName evidence="1">Uncharacterized protein</fullName>
    </submittedName>
</protein>
<gene>
    <name evidence="1" type="ORF">ANCCAN_18826</name>
</gene>
<proteinExistence type="predicted"/>
<sequence>MRSNIIGFSKSIPRKVLEKDERAKHILSFFLDSSKGAYACSLYVTTTAENRKVGTQLFTAKSKVAPLKKEKTIPRLELISIFLGLSVAKSTISKSAVKFARVNVFSGSTIALFRVHTS</sequence>
<organism evidence="1 2">
    <name type="scientific">Ancylostoma caninum</name>
    <name type="common">Dog hookworm</name>
    <dbReference type="NCBI Taxonomy" id="29170"/>
    <lineage>
        <taxon>Eukaryota</taxon>
        <taxon>Metazoa</taxon>
        <taxon>Ecdysozoa</taxon>
        <taxon>Nematoda</taxon>
        <taxon>Chromadorea</taxon>
        <taxon>Rhabditida</taxon>
        <taxon>Rhabditina</taxon>
        <taxon>Rhabditomorpha</taxon>
        <taxon>Strongyloidea</taxon>
        <taxon>Ancylostomatidae</taxon>
        <taxon>Ancylostomatinae</taxon>
        <taxon>Ancylostoma</taxon>
    </lineage>
</organism>